<dbReference type="PANTHER" id="PTHR16525:SF0">
    <property type="entry name" value="PROTEIN C12ORF4"/>
    <property type="match status" value="1"/>
</dbReference>
<dbReference type="PANTHER" id="PTHR16525">
    <property type="entry name" value="PROTEIN C12ORF4"/>
    <property type="match status" value="1"/>
</dbReference>
<dbReference type="RefSeq" id="XP_022083731.1">
    <property type="nucleotide sequence ID" value="XM_022228039.1"/>
</dbReference>
<dbReference type="AlphaFoldDB" id="A0A8B7XV10"/>
<proteinExistence type="predicted"/>
<accession>A0A8B7XV10</accession>
<dbReference type="GeneID" id="110975500"/>
<sequence>MRRLREVRNVWLAVDNPCVERASTMPKSTEKEFFFQFKTKELLSKLHVPISIPLNISSREFVGRLVNTHNLPCFVEEDINLNLAKFVAKETAAFHDQNAQEAIQTLQKAGDDDIGNIADKWAKAYTQECVAYAPDSKPKPEVGFAELYHKLIHSPALEILFRLEHTYAVAVEDVLIQRDQALAKLQERQAAQIQQAVQNLDYTHNDQQVNRLAAQHFENIQFEEAKWDSELKNLQDTQRLEFRNWIEQLGDDMENGTEGPVSRRIRAMSDSLPAPRRKELVEEPRLEESFTIHLGAQMKTMHNIRLMSVDVLDLCKHKPNREGGSLEPQPQRLQTAMSLFSYSLSGLILMVDDRINSYTGIKRDFAAVCQQSTDFHFPDLDTQLRVIQQHAVQANTIRRARKAEKISQDGSSNGSADRRSVASNQSRQSSEDGEVTSNLKTGDFYITKHSNLAEVHIVFHLVADDSLRSSDINSRHPCILALRNILKCCVEFDIHAITLPLFLLYEMYEEMTIAWCVKRAELVLKCIKGFMMEMAQWGGSESRTIQFVVPKGISDDLFAQLSAMLPQIFRLSRTLDLSQHK</sequence>
<dbReference type="OrthoDB" id="415359at2759"/>
<dbReference type="Pfam" id="PF10154">
    <property type="entry name" value="Fy-3"/>
    <property type="match status" value="1"/>
</dbReference>
<organism evidence="2 3">
    <name type="scientific">Acanthaster planci</name>
    <name type="common">Crown-of-thorns starfish</name>
    <dbReference type="NCBI Taxonomy" id="133434"/>
    <lineage>
        <taxon>Eukaryota</taxon>
        <taxon>Metazoa</taxon>
        <taxon>Echinodermata</taxon>
        <taxon>Eleutherozoa</taxon>
        <taxon>Asterozoa</taxon>
        <taxon>Asteroidea</taxon>
        <taxon>Valvatacea</taxon>
        <taxon>Valvatida</taxon>
        <taxon>Acanthasteridae</taxon>
        <taxon>Acanthaster</taxon>
    </lineage>
</organism>
<feature type="region of interest" description="Disordered" evidence="1">
    <location>
        <begin position="398"/>
        <end position="436"/>
    </location>
</feature>
<keyword evidence="2" id="KW-1185">Reference proteome</keyword>
<reference evidence="3" key="1">
    <citation type="submission" date="2025-08" db="UniProtKB">
        <authorList>
            <consortium name="RefSeq"/>
        </authorList>
    </citation>
    <scope>IDENTIFICATION</scope>
</reference>
<evidence type="ECO:0000313" key="2">
    <source>
        <dbReference type="Proteomes" id="UP000694845"/>
    </source>
</evidence>
<gene>
    <name evidence="3" type="primary">LOC110975500</name>
</gene>
<feature type="compositionally biased region" description="Polar residues" evidence="1">
    <location>
        <begin position="408"/>
        <end position="428"/>
    </location>
</feature>
<dbReference type="InterPro" id="IPR019311">
    <property type="entry name" value="Fy-3"/>
</dbReference>
<evidence type="ECO:0000256" key="1">
    <source>
        <dbReference type="SAM" id="MobiDB-lite"/>
    </source>
</evidence>
<evidence type="ECO:0000313" key="3">
    <source>
        <dbReference type="RefSeq" id="XP_022083731.1"/>
    </source>
</evidence>
<dbReference type="GO" id="GO:0005737">
    <property type="term" value="C:cytoplasm"/>
    <property type="evidence" value="ECO:0007669"/>
    <property type="project" value="TreeGrafter"/>
</dbReference>
<dbReference type="KEGG" id="aplc:110975500"/>
<name>A0A8B7XV10_ACAPL</name>
<dbReference type="Proteomes" id="UP000694845">
    <property type="component" value="Unplaced"/>
</dbReference>
<protein>
    <submittedName>
        <fullName evidence="3">Protein C12orf4 homolog isoform X1</fullName>
    </submittedName>
</protein>